<evidence type="ECO:0000313" key="2">
    <source>
        <dbReference type="Proteomes" id="UP000540079"/>
    </source>
</evidence>
<protein>
    <submittedName>
        <fullName evidence="1">Replication protein P</fullName>
    </submittedName>
</protein>
<comment type="caution">
    <text evidence="1">The sequence shown here is derived from an EMBL/GenBank/DDBJ whole genome shotgun (WGS) entry which is preliminary data.</text>
</comment>
<proteinExistence type="predicted"/>
<reference evidence="1 2" key="1">
    <citation type="journal article" date="2018" name="Front. Microbiol.">
        <title>Genetic and Phylogenetic Characteristics of Pasteurella multocida Isolates From Different Host Species.</title>
        <authorList>
            <person name="Peng Z."/>
            <person name="Liang W."/>
            <person name="Wang F."/>
            <person name="Xu Z."/>
            <person name="Xie Z."/>
            <person name="Lian Z."/>
            <person name="Hua L."/>
            <person name="Zhou R."/>
            <person name="Chen H."/>
            <person name="Wu B."/>
        </authorList>
    </citation>
    <scope>NUCLEOTIDE SEQUENCE [LARGE SCALE GENOMIC DNA]</scope>
    <source>
        <strain evidence="1 2">HNA06</strain>
    </source>
</reference>
<dbReference type="RefSeq" id="WP_014390724.1">
    <property type="nucleotide sequence ID" value="NZ_CP090428.1"/>
</dbReference>
<dbReference type="InterPro" id="IPR009731">
    <property type="entry name" value="P-like"/>
</dbReference>
<sequence>MKSANQIAMSLIGSDKNYKAPQVAKAEVTVEMNKTIDFLFTRLKTIFPAWKSAFSSDREYQEAKKYWLETLINERITSVAQIRIGVERARKSESPFFPSVGQFVAWCNDGTLAAQGMPTLEELIERIKAYSRFHGFDNQHEFQFKNNVEQYLIFDLYCRNKEFGWSAEELRKHAKAFLKATAEKLARGEELPDLALAIPEKPSFIDPKKQQEINSQGVAMVRAILKGKANV</sequence>
<dbReference type="Pfam" id="PF06992">
    <property type="entry name" value="Phage_lambda_P"/>
    <property type="match status" value="1"/>
</dbReference>
<name>A0A849CMH9_PASMD</name>
<dbReference type="Proteomes" id="UP000540079">
    <property type="component" value="Unassembled WGS sequence"/>
</dbReference>
<accession>A0A849CMH9</accession>
<evidence type="ECO:0000313" key="1">
    <source>
        <dbReference type="EMBL" id="NNI80067.1"/>
    </source>
</evidence>
<gene>
    <name evidence="1" type="ORF">C2800_11710</name>
</gene>
<dbReference type="GO" id="GO:0006270">
    <property type="term" value="P:DNA replication initiation"/>
    <property type="evidence" value="ECO:0007669"/>
    <property type="project" value="InterPro"/>
</dbReference>
<dbReference type="AlphaFoldDB" id="A0A849CMH9"/>
<dbReference type="EMBL" id="PPVL01000025">
    <property type="protein sequence ID" value="NNI80067.1"/>
    <property type="molecule type" value="Genomic_DNA"/>
</dbReference>
<organism evidence="1 2">
    <name type="scientific">Pasteurella multocida</name>
    <dbReference type="NCBI Taxonomy" id="747"/>
    <lineage>
        <taxon>Bacteria</taxon>
        <taxon>Pseudomonadati</taxon>
        <taxon>Pseudomonadota</taxon>
        <taxon>Gammaproteobacteria</taxon>
        <taxon>Pasteurellales</taxon>
        <taxon>Pasteurellaceae</taxon>
        <taxon>Pasteurella</taxon>
    </lineage>
</organism>